<keyword evidence="4" id="KW-1185">Reference proteome</keyword>
<dbReference type="InterPro" id="IPR007111">
    <property type="entry name" value="NACHT_NTPase"/>
</dbReference>
<proteinExistence type="predicted"/>
<feature type="domain" description="NACHT" evidence="2">
    <location>
        <begin position="236"/>
        <end position="375"/>
    </location>
</feature>
<gene>
    <name evidence="3" type="ORF">B0T14DRAFT_430357</name>
</gene>
<name>A0AA39WP86_9PEZI</name>
<dbReference type="PANTHER" id="PTHR10039:SF16">
    <property type="entry name" value="GPI INOSITOL-DEACYLASE"/>
    <property type="match status" value="1"/>
</dbReference>
<dbReference type="PROSITE" id="PS50837">
    <property type="entry name" value="NACHT"/>
    <property type="match status" value="1"/>
</dbReference>
<evidence type="ECO:0000313" key="3">
    <source>
        <dbReference type="EMBL" id="KAK0618870.1"/>
    </source>
</evidence>
<evidence type="ECO:0000313" key="4">
    <source>
        <dbReference type="Proteomes" id="UP001175000"/>
    </source>
</evidence>
<dbReference type="Pfam" id="PF24883">
    <property type="entry name" value="NPHP3_N"/>
    <property type="match status" value="1"/>
</dbReference>
<keyword evidence="1" id="KW-0677">Repeat</keyword>
<reference evidence="3" key="1">
    <citation type="submission" date="2023-06" db="EMBL/GenBank/DDBJ databases">
        <title>Genome-scale phylogeny and comparative genomics of the fungal order Sordariales.</title>
        <authorList>
            <consortium name="Lawrence Berkeley National Laboratory"/>
            <person name="Hensen N."/>
            <person name="Bonometti L."/>
            <person name="Westerberg I."/>
            <person name="Brannstrom I.O."/>
            <person name="Guillou S."/>
            <person name="Cros-Aarteil S."/>
            <person name="Calhoun S."/>
            <person name="Haridas S."/>
            <person name="Kuo A."/>
            <person name="Mondo S."/>
            <person name="Pangilinan J."/>
            <person name="Riley R."/>
            <person name="Labutti K."/>
            <person name="Andreopoulos B."/>
            <person name="Lipzen A."/>
            <person name="Chen C."/>
            <person name="Yanf M."/>
            <person name="Daum C."/>
            <person name="Ng V."/>
            <person name="Clum A."/>
            <person name="Steindorff A."/>
            <person name="Ohm R."/>
            <person name="Martin F."/>
            <person name="Silar P."/>
            <person name="Natvig D."/>
            <person name="Lalanne C."/>
            <person name="Gautier V."/>
            <person name="Ament-Velasquez S.L."/>
            <person name="Kruys A."/>
            <person name="Hutchinson M.I."/>
            <person name="Powell A.J."/>
            <person name="Barry K."/>
            <person name="Miller A.N."/>
            <person name="Grigoriev I.V."/>
            <person name="Debuchy R."/>
            <person name="Gladieux P."/>
            <person name="Thoren M.H."/>
            <person name="Johannesson H."/>
        </authorList>
    </citation>
    <scope>NUCLEOTIDE SEQUENCE</scope>
    <source>
        <strain evidence="3">CBS 606.72</strain>
    </source>
</reference>
<dbReference type="EMBL" id="JAULSU010000004">
    <property type="protein sequence ID" value="KAK0618870.1"/>
    <property type="molecule type" value="Genomic_DNA"/>
</dbReference>
<dbReference type="SUPFAM" id="SSF52540">
    <property type="entry name" value="P-loop containing nucleoside triphosphate hydrolases"/>
    <property type="match status" value="1"/>
</dbReference>
<dbReference type="Proteomes" id="UP001175000">
    <property type="component" value="Unassembled WGS sequence"/>
</dbReference>
<protein>
    <recommendedName>
        <fullName evidence="2">NACHT domain-containing protein</fullName>
    </recommendedName>
</protein>
<evidence type="ECO:0000256" key="1">
    <source>
        <dbReference type="ARBA" id="ARBA00022737"/>
    </source>
</evidence>
<dbReference type="Gene3D" id="3.40.50.300">
    <property type="entry name" value="P-loop containing nucleotide triphosphate hydrolases"/>
    <property type="match status" value="1"/>
</dbReference>
<dbReference type="PANTHER" id="PTHR10039">
    <property type="entry name" value="AMELOGENIN"/>
    <property type="match status" value="1"/>
</dbReference>
<organism evidence="3 4">
    <name type="scientific">Immersiella caudata</name>
    <dbReference type="NCBI Taxonomy" id="314043"/>
    <lineage>
        <taxon>Eukaryota</taxon>
        <taxon>Fungi</taxon>
        <taxon>Dikarya</taxon>
        <taxon>Ascomycota</taxon>
        <taxon>Pezizomycotina</taxon>
        <taxon>Sordariomycetes</taxon>
        <taxon>Sordariomycetidae</taxon>
        <taxon>Sordariales</taxon>
        <taxon>Lasiosphaeriaceae</taxon>
        <taxon>Immersiella</taxon>
    </lineage>
</organism>
<sequence>MDPFSTAAGIIAVIQIADRVIELCKYYIETARDAPSDIQHIFVETSSIKAVLDSLHFLHATSRQHEAAHGTLPTQTPDPTTHALNHLYGDRGPVEACRRILTDMSYLFPQGSPNAAEPNIPPNTSKAKAKAILTALAWPLKEGKAKKLLAELVQHKTTVNLALTVDSSRDIKDIKVKVNRMQESMSDEERRRVYSWIRSTDPSNRYYQSCKLYEAGTGDWVFRTPEWNAWVEGQARCLWIYGIPGAGKTILTTHLIDAVKARCDGEERTAYVYYYCYFGNHQDEASPFLRWVIERLCRQTDAVPPHLHQLFRDGAEPSLVDLLRVLETVIQEYGAVYLVIDALDESTPRDDLLRVVRDLATDTRFTKMRILATSRQYIDIENVMSQFSAPISMRNEWLDEDIRLFVKAQLSSNERLRRWPTDLQLAALEGLSAKAKGMFRWVVCQIDVLARLEPRREIIQRALATLPETLDETYQRIFLNIPRDAQIFVHDTLKWVYCHETINGNNVPSSMLLQLVQKSVSSSSPHLEGYSYDIDLLREFCGCLLLIEPETRQTYRQKVQELYRAAVTVTFAHYTVWEFLESTRLVNGPAAHFAVDTRAVTLEYTKLIFLEAISARESALPEPEALGPTIQEAKNAQHIEYDFTHYCLNSSLLCISRLGDDISGDGELKSLAIRLSDATEPHFANL</sequence>
<accession>A0AA39WP86</accession>
<evidence type="ECO:0000259" key="2">
    <source>
        <dbReference type="PROSITE" id="PS50837"/>
    </source>
</evidence>
<comment type="caution">
    <text evidence="3">The sequence shown here is derived from an EMBL/GenBank/DDBJ whole genome shotgun (WGS) entry which is preliminary data.</text>
</comment>
<dbReference type="AlphaFoldDB" id="A0AA39WP86"/>
<dbReference type="InterPro" id="IPR056884">
    <property type="entry name" value="NPHP3-like_N"/>
</dbReference>
<dbReference type="InterPro" id="IPR027417">
    <property type="entry name" value="P-loop_NTPase"/>
</dbReference>